<dbReference type="Gene3D" id="1.20.140.150">
    <property type="match status" value="1"/>
</dbReference>
<keyword evidence="3 5" id="KW-1133">Transmembrane helix</keyword>
<feature type="transmembrane region" description="Helical" evidence="5">
    <location>
        <begin position="135"/>
        <end position="159"/>
    </location>
</feature>
<keyword evidence="7" id="KW-1185">Reference proteome</keyword>
<dbReference type="GO" id="GO:0035151">
    <property type="term" value="P:regulation of tube size, open tracheal system"/>
    <property type="evidence" value="ECO:0007669"/>
    <property type="project" value="TreeGrafter"/>
</dbReference>
<dbReference type="Pfam" id="PF13903">
    <property type="entry name" value="Claudin_2"/>
    <property type="match status" value="1"/>
</dbReference>
<gene>
    <name evidence="6" type="ORF">FJT64_014570</name>
</gene>
<sequence length="280" mass="32402">MSDDDNPKAKPRKGPLFYGSIFAFIGGVLLLMSFCSPYWLQSYEIAYLDFKNMGLWEVCFVNFRYPNNQFDHKFTGCHWVFSNEYRIIREWILPAWLQAVQAFVTLAFVASFGGQVVVAMMLMKLPLFLWRRFQLEMTVTALTMKLVTVATLFLALAIFGGKCWDRDWLMYPNYNFLSWSYYMAAFSCMFHAFAAILYGMHLYQVKQLMPTDYHLDRLSRHGLYEYGNEYGSEPGYQYGGYPPSVPSVAPSVVAPSPAPYQRVENDNEVFVHDPSNGARY</sequence>
<dbReference type="EMBL" id="VIIS01002221">
    <property type="protein sequence ID" value="KAF0286922.1"/>
    <property type="molecule type" value="Genomic_DNA"/>
</dbReference>
<evidence type="ECO:0000256" key="2">
    <source>
        <dbReference type="ARBA" id="ARBA00022692"/>
    </source>
</evidence>
<dbReference type="OrthoDB" id="6140671at2759"/>
<dbReference type="GO" id="GO:0016020">
    <property type="term" value="C:membrane"/>
    <property type="evidence" value="ECO:0007669"/>
    <property type="project" value="UniProtKB-SubCell"/>
</dbReference>
<dbReference type="GO" id="GO:0005918">
    <property type="term" value="C:septate junction"/>
    <property type="evidence" value="ECO:0007669"/>
    <property type="project" value="TreeGrafter"/>
</dbReference>
<evidence type="ECO:0000256" key="1">
    <source>
        <dbReference type="ARBA" id="ARBA00004141"/>
    </source>
</evidence>
<dbReference type="GO" id="GO:0019991">
    <property type="term" value="P:septate junction assembly"/>
    <property type="evidence" value="ECO:0007669"/>
    <property type="project" value="TreeGrafter"/>
</dbReference>
<evidence type="ECO:0000313" key="6">
    <source>
        <dbReference type="EMBL" id="KAF0286922.1"/>
    </source>
</evidence>
<comment type="caution">
    <text evidence="6">The sequence shown here is derived from an EMBL/GenBank/DDBJ whole genome shotgun (WGS) entry which is preliminary data.</text>
</comment>
<dbReference type="PANTHER" id="PTHR21284:SF12">
    <property type="entry name" value="EG:80H7.2 PROTEIN"/>
    <property type="match status" value="1"/>
</dbReference>
<feature type="transmembrane region" description="Helical" evidence="5">
    <location>
        <begin position="16"/>
        <end position="40"/>
    </location>
</feature>
<feature type="transmembrane region" description="Helical" evidence="5">
    <location>
        <begin position="179"/>
        <end position="200"/>
    </location>
</feature>
<keyword evidence="4 5" id="KW-0472">Membrane</keyword>
<evidence type="ECO:0000256" key="5">
    <source>
        <dbReference type="SAM" id="Phobius"/>
    </source>
</evidence>
<accession>A0A6A4V9D0</accession>
<evidence type="ECO:0000313" key="7">
    <source>
        <dbReference type="Proteomes" id="UP000440578"/>
    </source>
</evidence>
<name>A0A6A4V9D0_AMPAM</name>
<dbReference type="Proteomes" id="UP000440578">
    <property type="component" value="Unassembled WGS sequence"/>
</dbReference>
<reference evidence="6 7" key="1">
    <citation type="submission" date="2019-07" db="EMBL/GenBank/DDBJ databases">
        <title>Draft genome assembly of a fouling barnacle, Amphibalanus amphitrite (Darwin, 1854): The first reference genome for Thecostraca.</title>
        <authorList>
            <person name="Kim W."/>
        </authorList>
    </citation>
    <scope>NUCLEOTIDE SEQUENCE [LARGE SCALE GENOMIC DNA]</scope>
    <source>
        <strain evidence="6">SNU_AA5</strain>
        <tissue evidence="6">Soma without cirri and trophi</tissue>
    </source>
</reference>
<evidence type="ECO:0000256" key="4">
    <source>
        <dbReference type="ARBA" id="ARBA00023136"/>
    </source>
</evidence>
<organism evidence="6 7">
    <name type="scientific">Amphibalanus amphitrite</name>
    <name type="common">Striped barnacle</name>
    <name type="synonym">Balanus amphitrite</name>
    <dbReference type="NCBI Taxonomy" id="1232801"/>
    <lineage>
        <taxon>Eukaryota</taxon>
        <taxon>Metazoa</taxon>
        <taxon>Ecdysozoa</taxon>
        <taxon>Arthropoda</taxon>
        <taxon>Crustacea</taxon>
        <taxon>Multicrustacea</taxon>
        <taxon>Cirripedia</taxon>
        <taxon>Thoracica</taxon>
        <taxon>Thoracicalcarea</taxon>
        <taxon>Balanomorpha</taxon>
        <taxon>Balanoidea</taxon>
        <taxon>Balanidae</taxon>
        <taxon>Amphibalaninae</taxon>
        <taxon>Amphibalanus</taxon>
    </lineage>
</organism>
<evidence type="ECO:0000256" key="3">
    <source>
        <dbReference type="ARBA" id="ARBA00022989"/>
    </source>
</evidence>
<dbReference type="InterPro" id="IPR004031">
    <property type="entry name" value="PMP22/EMP/MP20/Claudin"/>
</dbReference>
<comment type="subcellular location">
    <subcellularLocation>
        <location evidence="1">Membrane</location>
        <topology evidence="1">Multi-pass membrane protein</topology>
    </subcellularLocation>
</comment>
<proteinExistence type="predicted"/>
<dbReference type="PANTHER" id="PTHR21284">
    <property type="entry name" value="EG:80H7.2 PROTEIN"/>
    <property type="match status" value="1"/>
</dbReference>
<dbReference type="AlphaFoldDB" id="A0A6A4V9D0"/>
<feature type="transmembrane region" description="Helical" evidence="5">
    <location>
        <begin position="99"/>
        <end position="123"/>
    </location>
</feature>
<keyword evidence="2 5" id="KW-0812">Transmembrane</keyword>
<protein>
    <submittedName>
        <fullName evidence="6">Uncharacterized protein</fullName>
    </submittedName>
</protein>